<accession>A0ABU3QZC0</accession>
<protein>
    <submittedName>
        <fullName evidence="2">P-loop NTPase fold protein</fullName>
    </submittedName>
</protein>
<dbReference type="Proteomes" id="UP001257914">
    <property type="component" value="Unassembled WGS sequence"/>
</dbReference>
<dbReference type="EMBL" id="JAWCUA010000007">
    <property type="protein sequence ID" value="MDU0112765.1"/>
    <property type="molecule type" value="Genomic_DNA"/>
</dbReference>
<dbReference type="Gene3D" id="3.40.50.300">
    <property type="entry name" value="P-loop containing nucleotide triphosphate hydrolases"/>
    <property type="match status" value="1"/>
</dbReference>
<dbReference type="InterPro" id="IPR027417">
    <property type="entry name" value="P-loop_NTPase"/>
</dbReference>
<feature type="domain" description="KAP NTPase" evidence="1">
    <location>
        <begin position="40"/>
        <end position="286"/>
    </location>
</feature>
<evidence type="ECO:0000259" key="1">
    <source>
        <dbReference type="Pfam" id="PF07693"/>
    </source>
</evidence>
<dbReference type="Pfam" id="PF07693">
    <property type="entry name" value="KAP_NTPase"/>
    <property type="match status" value="1"/>
</dbReference>
<sequence>MEVYSHASKYNEWKDIYNWGTCKAGREEYGTFLASHLTSGSRVINLNGQFGSGKTQFVRRLYTHLAKEKHPVVYFDVWESDFSNNPLAIICSELIQQLENVFDKEAPRDKYSLSTKAKRTLNALKKSLSTGLKAFAAASLVAGEPASSKISSSTAKVLDATPDIDPRSHSKKLIDSVKDLHIEAVIALKDIKEHITTLSVFMEDIYDLKVPIIIIIDELDRCRPTYAVEVLEVVKHFFETNGCTFLLSTNTDVLEQSIQSIYGSKFDSKHYLRRFFDRKVNLPQVSIENYMATTEDRFTHYNNPNVIINPYHENHYDNAELFACLFKSNDMELRDIDQVLSRYFATLDYINRLAEESPVVVNSVVLIAGLIGQHSDKIWLTERRNDTETEVPIIRTNTEDCQFNVESVVSSMFRCVSLGKSKTKYEGNGYSNDFFNGPVEMLALQTTDFSKINLFRDTRKHNISKELLIKIVSDFNNENYKYWLWEDHQKVIELSGHIE</sequence>
<gene>
    <name evidence="2" type="ORF">RT723_07085</name>
</gene>
<name>A0ABU3QZC0_9GAMM</name>
<evidence type="ECO:0000313" key="2">
    <source>
        <dbReference type="EMBL" id="MDU0112765.1"/>
    </source>
</evidence>
<evidence type="ECO:0000313" key="3">
    <source>
        <dbReference type="Proteomes" id="UP001257914"/>
    </source>
</evidence>
<reference evidence="2 3" key="1">
    <citation type="submission" date="2023-10" db="EMBL/GenBank/DDBJ databases">
        <title>Psychrosphaera aquimaarina strain SW33 isolated from seawater.</title>
        <authorList>
            <person name="Bayburt H."/>
            <person name="Kim J.M."/>
            <person name="Choi B.J."/>
            <person name="Jeon C.O."/>
        </authorList>
    </citation>
    <scope>NUCLEOTIDE SEQUENCE [LARGE SCALE GENOMIC DNA]</scope>
    <source>
        <strain evidence="2 3">KCTC 52743</strain>
    </source>
</reference>
<dbReference type="SUPFAM" id="SSF52540">
    <property type="entry name" value="P-loop containing nucleoside triphosphate hydrolases"/>
    <property type="match status" value="1"/>
</dbReference>
<organism evidence="2 3">
    <name type="scientific">Psychrosphaera aquimarina</name>
    <dbReference type="NCBI Taxonomy" id="2044854"/>
    <lineage>
        <taxon>Bacteria</taxon>
        <taxon>Pseudomonadati</taxon>
        <taxon>Pseudomonadota</taxon>
        <taxon>Gammaproteobacteria</taxon>
        <taxon>Alteromonadales</taxon>
        <taxon>Pseudoalteromonadaceae</taxon>
        <taxon>Psychrosphaera</taxon>
    </lineage>
</organism>
<keyword evidence="3" id="KW-1185">Reference proteome</keyword>
<proteinExistence type="predicted"/>
<dbReference type="InterPro" id="IPR011646">
    <property type="entry name" value="KAP_P-loop"/>
</dbReference>
<dbReference type="RefSeq" id="WP_315946458.1">
    <property type="nucleotide sequence ID" value="NZ_JAWCUA010000007.1"/>
</dbReference>
<comment type="caution">
    <text evidence="2">The sequence shown here is derived from an EMBL/GenBank/DDBJ whole genome shotgun (WGS) entry which is preliminary data.</text>
</comment>